<evidence type="ECO:0000256" key="7">
    <source>
        <dbReference type="ARBA" id="ARBA00023136"/>
    </source>
</evidence>
<comment type="subcellular location">
    <subcellularLocation>
        <location evidence="1">Cell inner membrane</location>
        <topology evidence="1">Multi-pass membrane protein</topology>
    </subcellularLocation>
</comment>
<keyword evidence="6" id="KW-1133">Transmembrane helix</keyword>
<dbReference type="PANTHER" id="PTHR43549:SF3">
    <property type="entry name" value="MULTIDRUG RESISTANCE PROTEIN YPNP-RELATED"/>
    <property type="match status" value="1"/>
</dbReference>
<organism evidence="9 10">
    <name type="scientific">Vibrio ishigakensis</name>
    <dbReference type="NCBI Taxonomy" id="1481914"/>
    <lineage>
        <taxon>Bacteria</taxon>
        <taxon>Pseudomonadati</taxon>
        <taxon>Pseudomonadota</taxon>
        <taxon>Gammaproteobacteria</taxon>
        <taxon>Vibrionales</taxon>
        <taxon>Vibrionaceae</taxon>
        <taxon>Vibrio</taxon>
    </lineage>
</organism>
<evidence type="ECO:0000256" key="5">
    <source>
        <dbReference type="ARBA" id="ARBA00022692"/>
    </source>
</evidence>
<dbReference type="Pfam" id="PF01554">
    <property type="entry name" value="MatE"/>
    <property type="match status" value="2"/>
</dbReference>
<dbReference type="GO" id="GO:0042910">
    <property type="term" value="F:xenobiotic transmembrane transporter activity"/>
    <property type="evidence" value="ECO:0007669"/>
    <property type="project" value="InterPro"/>
</dbReference>
<dbReference type="Proteomes" id="UP000031666">
    <property type="component" value="Unassembled WGS sequence"/>
</dbReference>
<dbReference type="InterPro" id="IPR048279">
    <property type="entry name" value="MdtK-like"/>
</dbReference>
<evidence type="ECO:0000313" key="10">
    <source>
        <dbReference type="Proteomes" id="UP000031666"/>
    </source>
</evidence>
<evidence type="ECO:0000313" key="9">
    <source>
        <dbReference type="EMBL" id="GAM76759.1"/>
    </source>
</evidence>
<keyword evidence="4" id="KW-1003">Cell membrane</keyword>
<reference evidence="9 10" key="2">
    <citation type="submission" date="2015-01" db="EMBL/GenBank/DDBJ databases">
        <authorList>
            <consortium name="NBRP consortium"/>
            <person name="Sawabe T."/>
            <person name="Meirelles P."/>
            <person name="Feng G."/>
            <person name="Sayaka M."/>
            <person name="Hattori M."/>
            <person name="Ohkuma M."/>
        </authorList>
    </citation>
    <scope>NUCLEOTIDE SEQUENCE [LARGE SCALE GENOMIC DNA]</scope>
    <source>
        <strain evidence="10">JCM 19241</strain>
    </source>
</reference>
<keyword evidence="3" id="KW-0813">Transport</keyword>
<dbReference type="PANTHER" id="PTHR43549">
    <property type="entry name" value="MULTIDRUG RESISTANCE PROTEIN YPNP-RELATED"/>
    <property type="match status" value="1"/>
</dbReference>
<dbReference type="GO" id="GO:0005886">
    <property type="term" value="C:plasma membrane"/>
    <property type="evidence" value="ECO:0007669"/>
    <property type="project" value="UniProtKB-SubCell"/>
</dbReference>
<evidence type="ECO:0000256" key="4">
    <source>
        <dbReference type="ARBA" id="ARBA00022475"/>
    </source>
</evidence>
<dbReference type="NCBIfam" id="TIGR00797">
    <property type="entry name" value="matE"/>
    <property type="match status" value="1"/>
</dbReference>
<keyword evidence="7" id="KW-0472">Membrane</keyword>
<accession>A0A0B8QR06</accession>
<reference evidence="9 10" key="1">
    <citation type="submission" date="2015-01" db="EMBL/GenBank/DDBJ databases">
        <title>Vibrio sp. C94 JCM 19241 whole genome shotgun sequence.</title>
        <authorList>
            <person name="Sawabe T."/>
            <person name="Meirelles P."/>
            <person name="Feng G."/>
            <person name="Sayaka M."/>
            <person name="Hattori M."/>
            <person name="Ohkuma M."/>
        </authorList>
    </citation>
    <scope>NUCLEOTIDE SEQUENCE [LARGE SCALE GENOMIC DNA]</scope>
    <source>
        <strain evidence="10">JCM 19241</strain>
    </source>
</reference>
<dbReference type="GO" id="GO:0015297">
    <property type="term" value="F:antiporter activity"/>
    <property type="evidence" value="ECO:0007669"/>
    <property type="project" value="InterPro"/>
</dbReference>
<dbReference type="STRING" id="1481914.JCM19241_4296"/>
<dbReference type="AlphaFoldDB" id="A0A0B8QR06"/>
<gene>
    <name evidence="9" type="ORF">JCM19241_4296</name>
</gene>
<protein>
    <recommendedName>
        <fullName evidence="2">Multidrug resistance protein NorM</fullName>
    </recommendedName>
    <alternativeName>
        <fullName evidence="8">Na(+)/drug antiporter</fullName>
    </alternativeName>
</protein>
<evidence type="ECO:0000256" key="2">
    <source>
        <dbReference type="ARBA" id="ARBA00013489"/>
    </source>
</evidence>
<evidence type="ECO:0000256" key="6">
    <source>
        <dbReference type="ARBA" id="ARBA00022989"/>
    </source>
</evidence>
<evidence type="ECO:0000256" key="3">
    <source>
        <dbReference type="ARBA" id="ARBA00022448"/>
    </source>
</evidence>
<dbReference type="InterPro" id="IPR002528">
    <property type="entry name" value="MATE_fam"/>
</dbReference>
<evidence type="ECO:0000256" key="1">
    <source>
        <dbReference type="ARBA" id="ARBA00004429"/>
    </source>
</evidence>
<evidence type="ECO:0000256" key="8">
    <source>
        <dbReference type="ARBA" id="ARBA00030855"/>
    </source>
</evidence>
<proteinExistence type="predicted"/>
<name>A0A0B8QR06_9VIBR</name>
<dbReference type="InterPro" id="IPR052031">
    <property type="entry name" value="Membrane_Transporter-Flippase"/>
</dbReference>
<comment type="caution">
    <text evidence="9">The sequence shown here is derived from an EMBL/GenBank/DDBJ whole genome shotgun (WGS) entry which is preliminary data.</text>
</comment>
<dbReference type="PIRSF" id="PIRSF006603">
    <property type="entry name" value="DinF"/>
    <property type="match status" value="1"/>
</dbReference>
<dbReference type="EMBL" id="BBSC01000006">
    <property type="protein sequence ID" value="GAM76759.1"/>
    <property type="molecule type" value="Genomic_DNA"/>
</dbReference>
<sequence>MTRTQNTSLGRELFTMTWPMVFGVLSLMSFQLIDSAFIAQLGVLPLAAQGFTLPIGQLIIGVQVGLGIATTSVISIALGANQEKYSKQLGGLVLALGGVGTAVICLLLYLIRHPLLEMLGATADVMPIIDTYWIVWLISSWVGAVLYFLYSVCRANGNTMLPGIMMVVTSILNLAFDPLFIFYFDMGIHGAAVATILAFGLGALYVVYRIAPKNYYSFDWKDLDLIKSIKSLFNIMMPAMTSQLMPPLAAMLSTKLLASFGTAAVAAWALGSRYEFFAIVAVLALTMSMPPMIGRYVGAKQADNIIKLVKVATAFIIISQLVIALITLAVSGGLSSLMTAEDNVEKILDMHLIIVPFSLAPLGVCILLVSVSNALGKPMRALLVSSLRLFLFFLPCLYAGAHFGGIQGLFYGAAIGNTLAGIFAWIAYQNTINKLQKNGALSAPFSYSVLRQLTEVFFCY</sequence>
<keyword evidence="5" id="KW-0812">Transmembrane</keyword>